<evidence type="ECO:0000313" key="4">
    <source>
        <dbReference type="Proteomes" id="UP001560293"/>
    </source>
</evidence>
<dbReference type="Proteomes" id="UP001560293">
    <property type="component" value="Unassembled WGS sequence"/>
</dbReference>
<feature type="compositionally biased region" description="Gly residues" evidence="1">
    <location>
        <begin position="37"/>
        <end position="66"/>
    </location>
</feature>
<feature type="region of interest" description="Disordered" evidence="1">
    <location>
        <begin position="248"/>
        <end position="302"/>
    </location>
</feature>
<feature type="region of interest" description="Disordered" evidence="1">
    <location>
        <begin position="1"/>
        <end position="115"/>
    </location>
</feature>
<feature type="compositionally biased region" description="Basic and acidic residues" evidence="1">
    <location>
        <begin position="1"/>
        <end position="24"/>
    </location>
</feature>
<proteinExistence type="predicted"/>
<evidence type="ECO:0000256" key="1">
    <source>
        <dbReference type="SAM" id="MobiDB-lite"/>
    </source>
</evidence>
<organism evidence="3 4">
    <name type="scientific">Dietzia cinnamea</name>
    <dbReference type="NCBI Taxonomy" id="321318"/>
    <lineage>
        <taxon>Bacteria</taxon>
        <taxon>Bacillati</taxon>
        <taxon>Actinomycetota</taxon>
        <taxon>Actinomycetes</taxon>
        <taxon>Mycobacteriales</taxon>
        <taxon>Dietziaceae</taxon>
        <taxon>Dietzia</taxon>
    </lineage>
</organism>
<reference evidence="4" key="1">
    <citation type="submission" date="2024-07" db="EMBL/GenBank/DDBJ databases">
        <title>Pseudomonas strain that inhibits Aeromonas fish pathogens.</title>
        <authorList>
            <person name="Wildschutte H."/>
        </authorList>
    </citation>
    <scope>NUCLEOTIDE SEQUENCE [LARGE SCALE GENOMIC DNA]</scope>
    <source>
        <strain evidence="4">n60</strain>
    </source>
</reference>
<protein>
    <submittedName>
        <fullName evidence="3">Septum formation initiator family protein</fullName>
    </submittedName>
</protein>
<evidence type="ECO:0000313" key="3">
    <source>
        <dbReference type="EMBL" id="MEX6462839.1"/>
    </source>
</evidence>
<dbReference type="InterPro" id="IPR007060">
    <property type="entry name" value="FtsL/DivIC"/>
</dbReference>
<name>A0ABV3YD18_9ACTN</name>
<evidence type="ECO:0000256" key="2">
    <source>
        <dbReference type="SAM" id="Phobius"/>
    </source>
</evidence>
<feature type="transmembrane region" description="Helical" evidence="2">
    <location>
        <begin position="135"/>
        <end position="153"/>
    </location>
</feature>
<dbReference type="Pfam" id="PF04977">
    <property type="entry name" value="DivIC"/>
    <property type="match status" value="1"/>
</dbReference>
<keyword evidence="2" id="KW-0472">Membrane</keyword>
<comment type="caution">
    <text evidence="3">The sequence shown here is derived from an EMBL/GenBank/DDBJ whole genome shotgun (WGS) entry which is preliminary data.</text>
</comment>
<accession>A0ABV3YD18</accession>
<gene>
    <name evidence="3" type="ORF">AB6N35_00495</name>
</gene>
<keyword evidence="4" id="KW-1185">Reference proteome</keyword>
<sequence>MARPPRPSDRRGDARDRALSRRPGEASGAIRRRATGAGRGTTGGRGTGADARGAGGRGAGDDGAVGAGTDQPGDGTRRQPPRRRTPSRERDRPVPASARSSRIGTTAHPEAHRLTTRTALSDTLLGPRNYTPRRIGLLAVVAIILLVTVSFPLRNHYQFLRDEKAVAQERAALEATIAELEAEQELLSDPAYIEQQARIRFGAVKPGETPYRVSMVDPVEQAAAEQRAAEIAALPWQTRVWRSISEPTDPIMPEDSALLEGTSIPGGPDTPAVPVVPDGVPGGDDPAAPIPGGVQEQPQENP</sequence>
<dbReference type="RefSeq" id="WP_061230099.1">
    <property type="nucleotide sequence ID" value="NZ_JBFTEZ010000002.1"/>
</dbReference>
<keyword evidence="2" id="KW-1133">Transmembrane helix</keyword>
<dbReference type="EMBL" id="JBFTEZ010000002">
    <property type="protein sequence ID" value="MEX6462839.1"/>
    <property type="molecule type" value="Genomic_DNA"/>
</dbReference>
<keyword evidence="2" id="KW-0812">Transmembrane</keyword>
<feature type="compositionally biased region" description="Low complexity" evidence="1">
    <location>
        <begin position="265"/>
        <end position="294"/>
    </location>
</feature>